<dbReference type="EMBL" id="FOFG01000017">
    <property type="protein sequence ID" value="SER39792.1"/>
    <property type="molecule type" value="Genomic_DNA"/>
</dbReference>
<organism evidence="2 3">
    <name type="scientific">Faunimonas pinastri</name>
    <dbReference type="NCBI Taxonomy" id="1855383"/>
    <lineage>
        <taxon>Bacteria</taxon>
        <taxon>Pseudomonadati</taxon>
        <taxon>Pseudomonadota</taxon>
        <taxon>Alphaproteobacteria</taxon>
        <taxon>Hyphomicrobiales</taxon>
        <taxon>Afifellaceae</taxon>
        <taxon>Faunimonas</taxon>
    </lineage>
</organism>
<accession>A0A1H9NV42</accession>
<dbReference type="Proteomes" id="UP000199647">
    <property type="component" value="Unassembled WGS sequence"/>
</dbReference>
<evidence type="ECO:0000259" key="1">
    <source>
        <dbReference type="Pfam" id="PF00156"/>
    </source>
</evidence>
<dbReference type="InterPro" id="IPR029057">
    <property type="entry name" value="PRTase-like"/>
</dbReference>
<evidence type="ECO:0000313" key="2">
    <source>
        <dbReference type="EMBL" id="SER39792.1"/>
    </source>
</evidence>
<dbReference type="RefSeq" id="WP_092499171.1">
    <property type="nucleotide sequence ID" value="NZ_FOFG01000017.1"/>
</dbReference>
<dbReference type="GO" id="GO:0016757">
    <property type="term" value="F:glycosyltransferase activity"/>
    <property type="evidence" value="ECO:0007669"/>
    <property type="project" value="UniProtKB-KW"/>
</dbReference>
<dbReference type="Gene3D" id="3.40.50.2020">
    <property type="match status" value="1"/>
</dbReference>
<dbReference type="STRING" id="1855383.SAMN05216548_11759"/>
<name>A0A1H9NV42_9HYPH</name>
<keyword evidence="3" id="KW-1185">Reference proteome</keyword>
<keyword evidence="2" id="KW-0328">Glycosyltransferase</keyword>
<dbReference type="Pfam" id="PF00156">
    <property type="entry name" value="Pribosyltran"/>
    <property type="match status" value="1"/>
</dbReference>
<gene>
    <name evidence="2" type="ORF">SAMN05216548_11759</name>
</gene>
<dbReference type="PANTHER" id="PTHR43218">
    <property type="entry name" value="PHOSPHORIBOSYLTRANSFERASE-RELATED"/>
    <property type="match status" value="1"/>
</dbReference>
<feature type="domain" description="Phosphoribosyltransferase" evidence="1">
    <location>
        <begin position="57"/>
        <end position="175"/>
    </location>
</feature>
<proteinExistence type="predicted"/>
<dbReference type="CDD" id="cd06223">
    <property type="entry name" value="PRTases_typeI"/>
    <property type="match status" value="1"/>
</dbReference>
<protein>
    <submittedName>
        <fullName evidence="2">Adenine phosphoribosyltransferase</fullName>
    </submittedName>
</protein>
<dbReference type="SUPFAM" id="SSF53271">
    <property type="entry name" value="PRTase-like"/>
    <property type="match status" value="1"/>
</dbReference>
<sequence>MEPRLTPSQYGCDLAGWPLDLPIVPVNPTLAIALFMTIDGGVLLGEHIGREMAKRLAPSKPDIIVSAATLGIPVAIEASRGLGLDRYVIAQKSPKVHLGDALVEPVVSITSKGQQNLLLDRNAIPLLAGKRVAVVDDVVATGSSLKALCNLVRKASGEVVSIGVVLTEAHDWRAVLGEDADLLVSLGHIPQFEIRGDEVSVIPETLAHPVPA</sequence>
<evidence type="ECO:0000313" key="3">
    <source>
        <dbReference type="Proteomes" id="UP000199647"/>
    </source>
</evidence>
<dbReference type="InterPro" id="IPR000836">
    <property type="entry name" value="PRTase_dom"/>
</dbReference>
<dbReference type="PANTHER" id="PTHR43218:SF1">
    <property type="entry name" value="PHOSPHORIBOSYLTRANSFERASE"/>
    <property type="match status" value="1"/>
</dbReference>
<reference evidence="2 3" key="1">
    <citation type="submission" date="2016-10" db="EMBL/GenBank/DDBJ databases">
        <authorList>
            <person name="de Groot N.N."/>
        </authorList>
    </citation>
    <scope>NUCLEOTIDE SEQUENCE [LARGE SCALE GENOMIC DNA]</scope>
    <source>
        <strain evidence="2 3">A52C2</strain>
    </source>
</reference>
<keyword evidence="2" id="KW-0808">Transferase</keyword>
<dbReference type="AlphaFoldDB" id="A0A1H9NV42"/>
<dbReference type="OrthoDB" id="4213751at2"/>